<dbReference type="PANTHER" id="PTHR32120:SF11">
    <property type="entry name" value="SMALL RIBOSOMAL SUBUNIT BIOGENESIS GTPASE RSGA 1, MITOCHONDRIAL-RELATED"/>
    <property type="match status" value="1"/>
</dbReference>
<reference evidence="7 8" key="1">
    <citation type="submission" date="2018-11" db="EMBL/GenBank/DDBJ databases">
        <title>Genomic Encyclopedia of Type Strains, Phase IV (KMG-IV): sequencing the most valuable type-strain genomes for metagenomic binning, comparative biology and taxonomic classification.</title>
        <authorList>
            <person name="Goeker M."/>
        </authorList>
    </citation>
    <scope>NUCLEOTIDE SEQUENCE [LARGE SCALE GENOMIC DNA]</scope>
    <source>
        <strain evidence="7 8">DSM 21945</strain>
    </source>
</reference>
<dbReference type="SUPFAM" id="SSF52540">
    <property type="entry name" value="P-loop containing nucleoside triphosphate hydrolases"/>
    <property type="match status" value="1"/>
</dbReference>
<feature type="binding site" evidence="3">
    <location>
        <position position="299"/>
    </location>
    <ligand>
        <name>Zn(2+)</name>
        <dbReference type="ChEBI" id="CHEBI:29105"/>
    </ligand>
</feature>
<keyword evidence="3" id="KW-0378">Hydrolase</keyword>
<dbReference type="InterPro" id="IPR010914">
    <property type="entry name" value="RsgA_GTPase_dom"/>
</dbReference>
<accession>A0A3N1P1U4</accession>
<evidence type="ECO:0000313" key="7">
    <source>
        <dbReference type="EMBL" id="ROQ22425.1"/>
    </source>
</evidence>
<gene>
    <name evidence="3" type="primary">rsgA</name>
    <name evidence="7" type="ORF">EDC28_11068</name>
</gene>
<dbReference type="InterPro" id="IPR012340">
    <property type="entry name" value="NA-bd_OB-fold"/>
</dbReference>
<name>A0A3N1P1U4_9GAMM</name>
<feature type="binding site" evidence="3">
    <location>
        <position position="294"/>
    </location>
    <ligand>
        <name>Zn(2+)</name>
        <dbReference type="ChEBI" id="CHEBI:29105"/>
    </ligand>
</feature>
<comment type="caution">
    <text evidence="7">The sequence shown here is derived from an EMBL/GenBank/DDBJ whole genome shotgun (WGS) entry which is preliminary data.</text>
</comment>
<keyword evidence="3" id="KW-0862">Zinc</keyword>
<evidence type="ECO:0000313" key="8">
    <source>
        <dbReference type="Proteomes" id="UP000268033"/>
    </source>
</evidence>
<sequence>MAKRSKLTHGQQRRVKANHAKRLKQQDEVAIDDALLGSPEEGLVLSRFGQHADVEDAEGKVHRLNLRRTVGSLVTGDKVVWRRGNEALAGISGVIEAVHERHSVLTRPDFYDGIKPVAANIDQMYIVSSVLPVLSTHIIDRYLVAGETLGVESVIILNKTDLLDEAARQDAEQQLALYRDIGYQVLLVSVKKGEGMAELEATLQDEVSIFVGQSGVGKSSLVNRLLPDAAAQVGDVSQNSGLGQHTTTVARLFHFPTGGDLIDSPGIREFALWHLDETTIARGFREFRAFLGTCKFRDCKHKADPGCALNAAIARGELAQSRLDSYHRIVDSLAESRPSFA</sequence>
<dbReference type="GO" id="GO:0005525">
    <property type="term" value="F:GTP binding"/>
    <property type="evidence" value="ECO:0007669"/>
    <property type="project" value="UniProtKB-UniRule"/>
</dbReference>
<dbReference type="Pfam" id="PF03193">
    <property type="entry name" value="RsgA_GTPase"/>
    <property type="match status" value="1"/>
</dbReference>
<dbReference type="GO" id="GO:0019843">
    <property type="term" value="F:rRNA binding"/>
    <property type="evidence" value="ECO:0007669"/>
    <property type="project" value="UniProtKB-KW"/>
</dbReference>
<dbReference type="GO" id="GO:0003924">
    <property type="term" value="F:GTPase activity"/>
    <property type="evidence" value="ECO:0007669"/>
    <property type="project" value="UniProtKB-UniRule"/>
</dbReference>
<dbReference type="PROSITE" id="PS50936">
    <property type="entry name" value="ENGC_GTPASE"/>
    <property type="match status" value="1"/>
</dbReference>
<dbReference type="RefSeq" id="WP_050659873.1">
    <property type="nucleotide sequence ID" value="NZ_JBLXEP010000003.1"/>
</dbReference>
<evidence type="ECO:0000256" key="4">
    <source>
        <dbReference type="SAM" id="MobiDB-lite"/>
    </source>
</evidence>
<keyword evidence="3" id="KW-0694">RNA-binding</keyword>
<keyword evidence="3" id="KW-0699">rRNA-binding</keyword>
<dbReference type="Gene3D" id="1.10.40.50">
    <property type="entry name" value="Probable gtpase engc, domain 3"/>
    <property type="match status" value="1"/>
</dbReference>
<feature type="region of interest" description="Disordered" evidence="4">
    <location>
        <begin position="1"/>
        <end position="22"/>
    </location>
</feature>
<feature type="binding site" evidence="3">
    <location>
        <begin position="212"/>
        <end position="220"/>
    </location>
    <ligand>
        <name>GTP</name>
        <dbReference type="ChEBI" id="CHEBI:37565"/>
    </ligand>
</feature>
<evidence type="ECO:0000256" key="1">
    <source>
        <dbReference type="ARBA" id="ARBA00022741"/>
    </source>
</evidence>
<dbReference type="GO" id="GO:0005737">
    <property type="term" value="C:cytoplasm"/>
    <property type="evidence" value="ECO:0007669"/>
    <property type="project" value="UniProtKB-SubCell"/>
</dbReference>
<dbReference type="OrthoDB" id="9809485at2"/>
<proteinExistence type="inferred from homology"/>
<feature type="binding site" evidence="3">
    <location>
        <begin position="158"/>
        <end position="161"/>
    </location>
    <ligand>
        <name>GTP</name>
        <dbReference type="ChEBI" id="CHEBI:37565"/>
    </ligand>
</feature>
<dbReference type="HAMAP" id="MF_01820">
    <property type="entry name" value="GTPase_RsgA"/>
    <property type="match status" value="1"/>
</dbReference>
<dbReference type="NCBIfam" id="NF008931">
    <property type="entry name" value="PRK12288.1"/>
    <property type="match status" value="1"/>
</dbReference>
<dbReference type="GO" id="GO:0046872">
    <property type="term" value="F:metal ion binding"/>
    <property type="evidence" value="ECO:0007669"/>
    <property type="project" value="UniProtKB-KW"/>
</dbReference>
<comment type="cofactor">
    <cofactor evidence="3">
        <name>Zn(2+)</name>
        <dbReference type="ChEBI" id="CHEBI:29105"/>
    </cofactor>
    <text evidence="3">Binds 1 zinc ion per subunit.</text>
</comment>
<dbReference type="PROSITE" id="PS51721">
    <property type="entry name" value="G_CP"/>
    <property type="match status" value="1"/>
</dbReference>
<evidence type="ECO:0000259" key="5">
    <source>
        <dbReference type="PROSITE" id="PS50936"/>
    </source>
</evidence>
<dbReference type="InterPro" id="IPR004881">
    <property type="entry name" value="Ribosome_biogen_GTPase_RsgA"/>
</dbReference>
<dbReference type="STRING" id="584787.GCA_001247655_00975"/>
<dbReference type="Gene3D" id="3.40.50.300">
    <property type="entry name" value="P-loop containing nucleotide triphosphate hydrolases"/>
    <property type="match status" value="1"/>
</dbReference>
<dbReference type="EMBL" id="RJUL01000010">
    <property type="protein sequence ID" value="ROQ22425.1"/>
    <property type="molecule type" value="Genomic_DNA"/>
</dbReference>
<comment type="subunit">
    <text evidence="3">Monomer. Associates with 30S ribosomal subunit, binds 16S rRNA.</text>
</comment>
<dbReference type="EC" id="3.6.1.-" evidence="3"/>
<feature type="binding site" evidence="3">
    <location>
        <position position="307"/>
    </location>
    <ligand>
        <name>Zn(2+)</name>
        <dbReference type="ChEBI" id="CHEBI:29105"/>
    </ligand>
</feature>
<keyword evidence="1 3" id="KW-0547">Nucleotide-binding</keyword>
<keyword evidence="2 3" id="KW-0342">GTP-binding</keyword>
<dbReference type="NCBIfam" id="TIGR00157">
    <property type="entry name" value="ribosome small subunit-dependent GTPase A"/>
    <property type="match status" value="1"/>
</dbReference>
<dbReference type="InterPro" id="IPR030378">
    <property type="entry name" value="G_CP_dom"/>
</dbReference>
<keyword evidence="3" id="KW-0690">Ribosome biogenesis</keyword>
<feature type="binding site" evidence="3">
    <location>
        <position position="301"/>
    </location>
    <ligand>
        <name>Zn(2+)</name>
        <dbReference type="ChEBI" id="CHEBI:29105"/>
    </ligand>
</feature>
<keyword evidence="3" id="KW-0479">Metal-binding</keyword>
<evidence type="ECO:0000256" key="3">
    <source>
        <dbReference type="HAMAP-Rule" id="MF_01820"/>
    </source>
</evidence>
<feature type="domain" description="EngC GTPase" evidence="5">
    <location>
        <begin position="119"/>
        <end position="268"/>
    </location>
</feature>
<dbReference type="Proteomes" id="UP000268033">
    <property type="component" value="Unassembled WGS sequence"/>
</dbReference>
<evidence type="ECO:0000259" key="6">
    <source>
        <dbReference type="PROSITE" id="PS51721"/>
    </source>
</evidence>
<keyword evidence="3" id="KW-0963">Cytoplasm</keyword>
<comment type="similarity">
    <text evidence="3">Belongs to the TRAFAC class YlqF/YawG GTPase family. RsgA subfamily.</text>
</comment>
<dbReference type="AlphaFoldDB" id="A0A3N1P1U4"/>
<dbReference type="CDD" id="cd01854">
    <property type="entry name" value="YjeQ_EngC"/>
    <property type="match status" value="1"/>
</dbReference>
<evidence type="ECO:0000256" key="2">
    <source>
        <dbReference type="ARBA" id="ARBA00023134"/>
    </source>
</evidence>
<dbReference type="InterPro" id="IPR027417">
    <property type="entry name" value="P-loop_NTPase"/>
</dbReference>
<protein>
    <recommendedName>
        <fullName evidence="3">Small ribosomal subunit biogenesis GTPase RsgA</fullName>
        <ecNumber evidence="3">3.6.1.-</ecNumber>
    </recommendedName>
</protein>
<keyword evidence="8" id="KW-1185">Reference proteome</keyword>
<dbReference type="GO" id="GO:0042274">
    <property type="term" value="P:ribosomal small subunit biogenesis"/>
    <property type="evidence" value="ECO:0007669"/>
    <property type="project" value="UniProtKB-UniRule"/>
</dbReference>
<organism evidence="7 8">
    <name type="scientific">Gallaecimonas pentaromativorans</name>
    <dbReference type="NCBI Taxonomy" id="584787"/>
    <lineage>
        <taxon>Bacteria</taxon>
        <taxon>Pseudomonadati</taxon>
        <taxon>Pseudomonadota</taxon>
        <taxon>Gammaproteobacteria</taxon>
        <taxon>Enterobacterales</taxon>
        <taxon>Gallaecimonadaceae</taxon>
        <taxon>Gallaecimonas</taxon>
    </lineage>
</organism>
<comment type="subcellular location">
    <subcellularLocation>
        <location evidence="3">Cytoplasm</location>
    </subcellularLocation>
</comment>
<dbReference type="PANTHER" id="PTHR32120">
    <property type="entry name" value="SMALL RIBOSOMAL SUBUNIT BIOGENESIS GTPASE RSGA"/>
    <property type="match status" value="1"/>
</dbReference>
<feature type="domain" description="CP-type G" evidence="6">
    <location>
        <begin position="102"/>
        <end position="270"/>
    </location>
</feature>
<comment type="function">
    <text evidence="3">One of several proteins that assist in the late maturation steps of the functional core of the 30S ribosomal subunit. Helps release RbfA from mature subunits. May play a role in the assembly of ribosomal proteins into the subunit. Circularly permuted GTPase that catalyzes slow GTP hydrolysis, GTPase activity is stimulated by the 30S ribosomal subunit.</text>
</comment>
<dbReference type="Gene3D" id="2.40.50.140">
    <property type="entry name" value="Nucleic acid-binding proteins"/>
    <property type="match status" value="1"/>
</dbReference>